<evidence type="ECO:0000313" key="2">
    <source>
        <dbReference type="EMBL" id="MFC0049068.1"/>
    </source>
</evidence>
<name>A0ABV6BDW3_9GAMM</name>
<dbReference type="PANTHER" id="PTHR39569:SF1">
    <property type="entry name" value="INORGANIC TRIPHOSPHATASE"/>
    <property type="match status" value="1"/>
</dbReference>
<sequence>MSLEVELKLLLPAQHAAAIFATVVDYCRQQLAAVECLGEKTLLNAYFDTADQWFRRHDSGLRTRQKQGRFEQTLKLAGQQHGAAHIRPEYNVPTTGVVPVLSDFPAEVWPAGTDVAALQANLQELFRTDFVRQTLLLQTAGGARIELVFDQGTVLGSGLQEVICELELELQSGAVAEIFTLAAALVQQFPLQLGVQSKAERGYLLAKQQPLQWQDFRPTDTLADYLGTFLRNQLLVSRGLAAQTMLDQQWQQWLKALAAEPAAVTILPLAEALGLQPSPQALQSWLLQYSIWLLEPATLNRIV</sequence>
<dbReference type="InterPro" id="IPR033469">
    <property type="entry name" value="CYTH-like_dom_sf"/>
</dbReference>
<proteinExistence type="predicted"/>
<dbReference type="SUPFAM" id="SSF55154">
    <property type="entry name" value="CYTH-like phosphatases"/>
    <property type="match status" value="1"/>
</dbReference>
<dbReference type="Proteomes" id="UP001589813">
    <property type="component" value="Unassembled WGS sequence"/>
</dbReference>
<reference evidence="2 3" key="1">
    <citation type="submission" date="2024-09" db="EMBL/GenBank/DDBJ databases">
        <authorList>
            <person name="Sun Q."/>
            <person name="Mori K."/>
        </authorList>
    </citation>
    <scope>NUCLEOTIDE SEQUENCE [LARGE SCALE GENOMIC DNA]</scope>
    <source>
        <strain evidence="2 3">KCTC 23315</strain>
    </source>
</reference>
<dbReference type="PANTHER" id="PTHR39569">
    <property type="entry name" value="INORGANIC TRIPHOSPHATASE"/>
    <property type="match status" value="1"/>
</dbReference>
<comment type="caution">
    <text evidence="2">The sequence shown here is derived from an EMBL/GenBank/DDBJ whole genome shotgun (WGS) entry which is preliminary data.</text>
</comment>
<evidence type="ECO:0000313" key="3">
    <source>
        <dbReference type="Proteomes" id="UP001589813"/>
    </source>
</evidence>
<dbReference type="Pfam" id="PF01928">
    <property type="entry name" value="CYTH"/>
    <property type="match status" value="1"/>
</dbReference>
<dbReference type="SMART" id="SM01118">
    <property type="entry name" value="CYTH"/>
    <property type="match status" value="1"/>
</dbReference>
<organism evidence="2 3">
    <name type="scientific">Rheinheimera tilapiae</name>
    <dbReference type="NCBI Taxonomy" id="875043"/>
    <lineage>
        <taxon>Bacteria</taxon>
        <taxon>Pseudomonadati</taxon>
        <taxon>Pseudomonadota</taxon>
        <taxon>Gammaproteobacteria</taxon>
        <taxon>Chromatiales</taxon>
        <taxon>Chromatiaceae</taxon>
        <taxon>Rheinheimera</taxon>
    </lineage>
</organism>
<dbReference type="PROSITE" id="PS51707">
    <property type="entry name" value="CYTH"/>
    <property type="match status" value="1"/>
</dbReference>
<evidence type="ECO:0000259" key="1">
    <source>
        <dbReference type="PROSITE" id="PS51707"/>
    </source>
</evidence>
<dbReference type="InterPro" id="IPR023577">
    <property type="entry name" value="CYTH_domain"/>
</dbReference>
<feature type="domain" description="CYTH" evidence="1">
    <location>
        <begin position="2"/>
        <end position="209"/>
    </location>
</feature>
<dbReference type="InterPro" id="IPR039013">
    <property type="entry name" value="YgiF"/>
</dbReference>
<protein>
    <submittedName>
        <fullName evidence="2">Inorganic triphosphatase</fullName>
    </submittedName>
</protein>
<accession>A0ABV6BDW3</accession>
<dbReference type="EMBL" id="JBHLXP010000003">
    <property type="protein sequence ID" value="MFC0049068.1"/>
    <property type="molecule type" value="Genomic_DNA"/>
</dbReference>
<dbReference type="Gene3D" id="2.40.320.10">
    <property type="entry name" value="Hypothetical Protein Pfu-838710-001"/>
    <property type="match status" value="1"/>
</dbReference>
<gene>
    <name evidence="2" type="ORF">ACFFJP_12300</name>
</gene>
<keyword evidence="3" id="KW-1185">Reference proteome</keyword>
<dbReference type="RefSeq" id="WP_377244256.1">
    <property type="nucleotide sequence ID" value="NZ_JBHLXP010000003.1"/>
</dbReference>
<dbReference type="CDD" id="cd07756">
    <property type="entry name" value="CYTH-like_Pase_CHAD"/>
    <property type="match status" value="1"/>
</dbReference>